<dbReference type="EMBL" id="JAFKCV010000004">
    <property type="protein sequence ID" value="MBN7825392.1"/>
    <property type="molecule type" value="Genomic_DNA"/>
</dbReference>
<dbReference type="PROSITE" id="PS51755">
    <property type="entry name" value="OMPR_PHOB"/>
    <property type="match status" value="1"/>
</dbReference>
<dbReference type="GO" id="GO:0005829">
    <property type="term" value="C:cytosol"/>
    <property type="evidence" value="ECO:0007669"/>
    <property type="project" value="TreeGrafter"/>
</dbReference>
<dbReference type="Gene3D" id="1.10.10.10">
    <property type="entry name" value="Winged helix-like DNA-binding domain superfamily/Winged helix DNA-binding domain"/>
    <property type="match status" value="1"/>
</dbReference>
<evidence type="ECO:0000313" key="12">
    <source>
        <dbReference type="EMBL" id="MBN7825392.1"/>
    </source>
</evidence>
<evidence type="ECO:0000256" key="8">
    <source>
        <dbReference type="PROSITE-ProRule" id="PRU00169"/>
    </source>
</evidence>
<evidence type="ECO:0000256" key="6">
    <source>
        <dbReference type="ARBA" id="ARBA00023125"/>
    </source>
</evidence>
<dbReference type="InterPro" id="IPR001867">
    <property type="entry name" value="OmpR/PhoB-type_DNA-bd"/>
</dbReference>
<proteinExistence type="predicted"/>
<dbReference type="Pfam" id="PF00486">
    <property type="entry name" value="Trans_reg_C"/>
    <property type="match status" value="1"/>
</dbReference>
<dbReference type="InterPro" id="IPR036388">
    <property type="entry name" value="WH-like_DNA-bd_sf"/>
</dbReference>
<dbReference type="InterPro" id="IPR011006">
    <property type="entry name" value="CheY-like_superfamily"/>
</dbReference>
<evidence type="ECO:0000259" key="10">
    <source>
        <dbReference type="PROSITE" id="PS50110"/>
    </source>
</evidence>
<evidence type="ECO:0000256" key="3">
    <source>
        <dbReference type="ARBA" id="ARBA00022553"/>
    </source>
</evidence>
<comment type="subcellular location">
    <subcellularLocation>
        <location evidence="1">Cytoplasm</location>
    </subcellularLocation>
</comment>
<keyword evidence="2" id="KW-0963">Cytoplasm</keyword>
<evidence type="ECO:0000256" key="5">
    <source>
        <dbReference type="ARBA" id="ARBA00023015"/>
    </source>
</evidence>
<dbReference type="PROSITE" id="PS50110">
    <property type="entry name" value="RESPONSE_REGULATORY"/>
    <property type="match status" value="1"/>
</dbReference>
<dbReference type="AlphaFoldDB" id="A0A939IR87"/>
<keyword evidence="5" id="KW-0805">Transcription regulation</keyword>
<dbReference type="InterPro" id="IPR001789">
    <property type="entry name" value="Sig_transdc_resp-reg_receiver"/>
</dbReference>
<dbReference type="PANTHER" id="PTHR48111:SF47">
    <property type="entry name" value="TRANSCRIPTIONAL REGULATORY PROTEIN RSTA"/>
    <property type="match status" value="1"/>
</dbReference>
<keyword evidence="13" id="KW-1185">Reference proteome</keyword>
<keyword evidence="3 8" id="KW-0597">Phosphoprotein</keyword>
<evidence type="ECO:0000259" key="11">
    <source>
        <dbReference type="PROSITE" id="PS51755"/>
    </source>
</evidence>
<evidence type="ECO:0000256" key="7">
    <source>
        <dbReference type="ARBA" id="ARBA00023163"/>
    </source>
</evidence>
<keyword evidence="4" id="KW-0902">Two-component regulatory system</keyword>
<accession>A0A939IR87</accession>
<dbReference type="SMART" id="SM00862">
    <property type="entry name" value="Trans_reg_C"/>
    <property type="match status" value="1"/>
</dbReference>
<dbReference type="GO" id="GO:0000156">
    <property type="term" value="F:phosphorelay response regulator activity"/>
    <property type="evidence" value="ECO:0007669"/>
    <property type="project" value="TreeGrafter"/>
</dbReference>
<dbReference type="Gene3D" id="6.10.250.690">
    <property type="match status" value="1"/>
</dbReference>
<evidence type="ECO:0000256" key="9">
    <source>
        <dbReference type="PROSITE-ProRule" id="PRU01091"/>
    </source>
</evidence>
<feature type="modified residue" description="4-aspartylphosphate" evidence="8">
    <location>
        <position position="70"/>
    </location>
</feature>
<dbReference type="GO" id="GO:0032993">
    <property type="term" value="C:protein-DNA complex"/>
    <property type="evidence" value="ECO:0007669"/>
    <property type="project" value="TreeGrafter"/>
</dbReference>
<feature type="domain" description="OmpR/PhoB-type" evidence="11">
    <location>
        <begin position="144"/>
        <end position="243"/>
    </location>
</feature>
<evidence type="ECO:0000313" key="13">
    <source>
        <dbReference type="Proteomes" id="UP000664654"/>
    </source>
</evidence>
<keyword evidence="7" id="KW-0804">Transcription</keyword>
<dbReference type="Proteomes" id="UP000664654">
    <property type="component" value="Unassembled WGS sequence"/>
</dbReference>
<keyword evidence="6 9" id="KW-0238">DNA-binding</keyword>
<sequence>MSIPLHSSSDLPSASQEPYARLLLVEDDASLARWVSDYLTNQGFSVTHVLRGDEAVKVAAQIQPDLMLLDLMLPGMDGLAVCREVRRHSDLPIIMLTAQGEELDEVLGLEVGANDYLVKPVRPRALLARIKGLLRRQPEAEPAGHMLQFGQLNLNRHANRTVLAGEEVELSSNEFAMLWYLASHAGRIIDRDEAFKQLKGREYDGLDRWFDVMISTLRRKLGDDTHTPKRIKTAWGKGYLFVADAWE</sequence>
<feature type="DNA-binding region" description="OmpR/PhoB-type" evidence="9">
    <location>
        <begin position="144"/>
        <end position="243"/>
    </location>
</feature>
<dbReference type="SMART" id="SM00448">
    <property type="entry name" value="REC"/>
    <property type="match status" value="1"/>
</dbReference>
<dbReference type="InterPro" id="IPR039420">
    <property type="entry name" value="WalR-like"/>
</dbReference>
<dbReference type="PANTHER" id="PTHR48111">
    <property type="entry name" value="REGULATOR OF RPOS"/>
    <property type="match status" value="1"/>
</dbReference>
<dbReference type="CDD" id="cd00383">
    <property type="entry name" value="trans_reg_C"/>
    <property type="match status" value="1"/>
</dbReference>
<protein>
    <submittedName>
        <fullName evidence="12">Response regulator</fullName>
    </submittedName>
</protein>
<organism evidence="12 13">
    <name type="scientific">Bowmanella dokdonensis</name>
    <dbReference type="NCBI Taxonomy" id="751969"/>
    <lineage>
        <taxon>Bacteria</taxon>
        <taxon>Pseudomonadati</taxon>
        <taxon>Pseudomonadota</taxon>
        <taxon>Gammaproteobacteria</taxon>
        <taxon>Alteromonadales</taxon>
        <taxon>Alteromonadaceae</taxon>
        <taxon>Bowmanella</taxon>
    </lineage>
</organism>
<dbReference type="RefSeq" id="WP_206573500.1">
    <property type="nucleotide sequence ID" value="NZ_JAFKCV010000004.1"/>
</dbReference>
<dbReference type="Gene3D" id="3.40.50.2300">
    <property type="match status" value="1"/>
</dbReference>
<feature type="domain" description="Response regulatory" evidence="10">
    <location>
        <begin position="21"/>
        <end position="134"/>
    </location>
</feature>
<dbReference type="FunFam" id="1.10.10.10:FF:000099">
    <property type="entry name" value="Two-component system response regulator TorR"/>
    <property type="match status" value="1"/>
</dbReference>
<dbReference type="SUPFAM" id="SSF52172">
    <property type="entry name" value="CheY-like"/>
    <property type="match status" value="1"/>
</dbReference>
<evidence type="ECO:0000256" key="2">
    <source>
        <dbReference type="ARBA" id="ARBA00022490"/>
    </source>
</evidence>
<evidence type="ECO:0000256" key="1">
    <source>
        <dbReference type="ARBA" id="ARBA00004496"/>
    </source>
</evidence>
<dbReference type="GO" id="GO:0006355">
    <property type="term" value="P:regulation of DNA-templated transcription"/>
    <property type="evidence" value="ECO:0007669"/>
    <property type="project" value="InterPro"/>
</dbReference>
<reference evidence="12" key="1">
    <citation type="submission" date="2021-03" db="EMBL/GenBank/DDBJ databases">
        <title>novel species isolated from a fishpond in China.</title>
        <authorList>
            <person name="Lu H."/>
            <person name="Cai Z."/>
        </authorList>
    </citation>
    <scope>NUCLEOTIDE SEQUENCE</scope>
    <source>
        <strain evidence="12">JCM 30855</strain>
    </source>
</reference>
<comment type="caution">
    <text evidence="12">The sequence shown here is derived from an EMBL/GenBank/DDBJ whole genome shotgun (WGS) entry which is preliminary data.</text>
</comment>
<name>A0A939IR87_9ALTE</name>
<evidence type="ECO:0000256" key="4">
    <source>
        <dbReference type="ARBA" id="ARBA00023012"/>
    </source>
</evidence>
<dbReference type="Pfam" id="PF00072">
    <property type="entry name" value="Response_reg"/>
    <property type="match status" value="1"/>
</dbReference>
<dbReference type="FunFam" id="3.40.50.2300:FF:000001">
    <property type="entry name" value="DNA-binding response regulator PhoB"/>
    <property type="match status" value="1"/>
</dbReference>
<gene>
    <name evidence="12" type="ORF">J0A66_09185</name>
</gene>
<dbReference type="GO" id="GO:0000976">
    <property type="term" value="F:transcription cis-regulatory region binding"/>
    <property type="evidence" value="ECO:0007669"/>
    <property type="project" value="TreeGrafter"/>
</dbReference>